<proteinExistence type="predicted"/>
<dbReference type="EMBL" id="CP023482">
    <property type="protein sequence ID" value="ATH97196.1"/>
    <property type="molecule type" value="Genomic_DNA"/>
</dbReference>
<sequence>MTEKTTADVRFFAGAAHAFGTSEQRVEFEGTTLGDLLEALRSGAVSEAGPDAGEVLGRCSFLVNAVSENDPKAHLVASEGGTIRVDVLPPFAGG</sequence>
<dbReference type="InterPro" id="IPR012675">
    <property type="entry name" value="Beta-grasp_dom_sf"/>
</dbReference>
<organism evidence="1 2">
    <name type="scientific">Dermabacter jinjuensis</name>
    <dbReference type="NCBI Taxonomy" id="1667168"/>
    <lineage>
        <taxon>Bacteria</taxon>
        <taxon>Bacillati</taxon>
        <taxon>Actinomycetota</taxon>
        <taxon>Actinomycetes</taxon>
        <taxon>Micrococcales</taxon>
        <taxon>Dermabacteraceae</taxon>
        <taxon>Dermabacter</taxon>
    </lineage>
</organism>
<dbReference type="RefSeq" id="WP_034371969.1">
    <property type="nucleotide sequence ID" value="NZ_CP023482.1"/>
</dbReference>
<dbReference type="Gene3D" id="3.10.20.30">
    <property type="match status" value="1"/>
</dbReference>
<dbReference type="InterPro" id="IPR016155">
    <property type="entry name" value="Mopterin_synth/thiamin_S_b"/>
</dbReference>
<evidence type="ECO:0000313" key="2">
    <source>
        <dbReference type="Proteomes" id="UP000815698"/>
    </source>
</evidence>
<protein>
    <submittedName>
        <fullName evidence="1">Molybdopterin synthase sulfur carrier subunit</fullName>
    </submittedName>
</protein>
<dbReference type="Proteomes" id="UP000815698">
    <property type="component" value="Chromosome"/>
</dbReference>
<keyword evidence="2" id="KW-1185">Reference proteome</keyword>
<evidence type="ECO:0000313" key="1">
    <source>
        <dbReference type="EMBL" id="ATH97196.1"/>
    </source>
</evidence>
<dbReference type="SUPFAM" id="SSF54285">
    <property type="entry name" value="MoaD/ThiS"/>
    <property type="match status" value="1"/>
</dbReference>
<name>A0ABM6PN91_9MICO</name>
<accession>A0ABM6PN91</accession>
<dbReference type="CDD" id="cd17040">
    <property type="entry name" value="Ubl_MoaD_like"/>
    <property type="match status" value="1"/>
</dbReference>
<gene>
    <name evidence="1" type="ORF">COP05_08930</name>
</gene>
<reference evidence="1 2" key="1">
    <citation type="journal article" date="2016" name="Int. J. Syst. Evol. Microbiol.">
        <title>Dermabacter jinjuensis sp. nov., a novel species of the genus Dermabacter isolated from a clinical specimen.</title>
        <authorList>
            <person name="Park Y.K."/>
            <person name="Lee K.M."/>
            <person name="Lee W.K."/>
            <person name="Cho M.J."/>
            <person name="Lee H.S."/>
            <person name="Cho Y.G."/>
            <person name="Lee Y.C."/>
            <person name="Lee W.K."/>
            <person name="Seong W.K."/>
            <person name="Hwang K.J."/>
        </authorList>
    </citation>
    <scope>NUCLEOTIDE SEQUENCE [LARGE SCALE GENOMIC DNA]</scope>
    <source>
        <strain evidence="1 2">32T</strain>
    </source>
</reference>